<comment type="caution">
    <text evidence="3">The sequence shown here is derived from an EMBL/GenBank/DDBJ whole genome shotgun (WGS) entry which is preliminary data.</text>
</comment>
<feature type="chain" id="PRO_5047206462" evidence="2">
    <location>
        <begin position="17"/>
        <end position="695"/>
    </location>
</feature>
<sequence length="695" mass="78380">MLLIALLSILILLGQAPQHIDYFPLQTTIIKTLNQQEVFYEHDLQYRELTPSDLVYSAKQSVPRINTSTSSLKDIIPIFRGTVYPQHPLRWIDRCHQVNQATLAIHPETGYELNITATEPLTWYCADHYIYSTSITQMIDTIFKTGKHIIKQKQWRAPGEYEHVKQHGIQIFSFDTDSWSLLRSSLLLERLVKKIDSLKEKELINLTSQLLGITLFPRNEVLYHIDLHPHISSGDVLVVNRLSGESLLRWYVTSSPVAHVAIAVREETDDGCSELFVCESSAAPLRLKESEQTGFRKVPFAAWLDALHRDGYSVSWLPLQKTLSQNFDSQRAMDWFNKNIQPVHNETRLFAFLDNPQSDFPEEFPIETAIVAMALFDVSDDVPSDSLFDVRRRVVPGLSKRLSVLHNTTCSTFAECLSEMARVGANVKDVLSAVEKDSWTYPSENSTRTIVSPAGLVANMLREGGALRCKSSEMERNQKLETRSQKHEKKAELSEDDFLQLKTVAKQRLSQLKAKSANSTHLSNEESLSLDELIQNSVLSGLGETEKHKNHTSRTLPSSNLTSSPSSPSNSTFHNSRTPPHEQDEPSPIPLMLLVKWMEMMTPSTSHQPALPSSPPLSSSSSANVPPDSLRTPLFNANELTEGDITKLHIFDPNRVPPQCSRGMVTKATFCQLTGKYWMLIPNYNTIDPADGMFE</sequence>
<feature type="region of interest" description="Disordered" evidence="1">
    <location>
        <begin position="471"/>
        <end position="493"/>
    </location>
</feature>
<dbReference type="EMBL" id="JARBJD010000011">
    <property type="protein sequence ID" value="KAK2962350.1"/>
    <property type="molecule type" value="Genomic_DNA"/>
</dbReference>
<protein>
    <submittedName>
        <fullName evidence="3">Uncharacterized protein</fullName>
    </submittedName>
</protein>
<evidence type="ECO:0000256" key="2">
    <source>
        <dbReference type="SAM" id="SignalP"/>
    </source>
</evidence>
<evidence type="ECO:0000256" key="1">
    <source>
        <dbReference type="SAM" id="MobiDB-lite"/>
    </source>
</evidence>
<proteinExistence type="predicted"/>
<accession>A0ABQ9YEZ8</accession>
<dbReference type="PANTHER" id="PTHR31354">
    <property type="entry name" value="OS01G0793500 PROTEIN"/>
    <property type="match status" value="1"/>
</dbReference>
<dbReference type="Gene3D" id="3.90.1720.10">
    <property type="entry name" value="endopeptidase domain like (from Nostoc punctiforme)"/>
    <property type="match status" value="1"/>
</dbReference>
<evidence type="ECO:0000313" key="4">
    <source>
        <dbReference type="Proteomes" id="UP001281761"/>
    </source>
</evidence>
<name>A0ABQ9YEZ8_9EUKA</name>
<keyword evidence="4" id="KW-1185">Reference proteome</keyword>
<feature type="region of interest" description="Disordered" evidence="1">
    <location>
        <begin position="543"/>
        <end position="588"/>
    </location>
</feature>
<dbReference type="Proteomes" id="UP001281761">
    <property type="component" value="Unassembled WGS sequence"/>
</dbReference>
<keyword evidence="2" id="KW-0732">Signal</keyword>
<gene>
    <name evidence="3" type="ORF">BLNAU_2593</name>
</gene>
<organism evidence="3 4">
    <name type="scientific">Blattamonas nauphoetae</name>
    <dbReference type="NCBI Taxonomy" id="2049346"/>
    <lineage>
        <taxon>Eukaryota</taxon>
        <taxon>Metamonada</taxon>
        <taxon>Preaxostyla</taxon>
        <taxon>Oxymonadida</taxon>
        <taxon>Blattamonas</taxon>
    </lineage>
</organism>
<feature type="region of interest" description="Disordered" evidence="1">
    <location>
        <begin position="604"/>
        <end position="633"/>
    </location>
</feature>
<feature type="signal peptide" evidence="2">
    <location>
        <begin position="1"/>
        <end position="16"/>
    </location>
</feature>
<evidence type="ECO:0000313" key="3">
    <source>
        <dbReference type="EMBL" id="KAK2962350.1"/>
    </source>
</evidence>
<feature type="compositionally biased region" description="Low complexity" evidence="1">
    <location>
        <begin position="553"/>
        <end position="572"/>
    </location>
</feature>
<reference evidence="3 4" key="1">
    <citation type="journal article" date="2022" name="bioRxiv">
        <title>Genomics of Preaxostyla Flagellates Illuminates Evolutionary Transitions and the Path Towards Mitochondrial Loss.</title>
        <authorList>
            <person name="Novak L.V.F."/>
            <person name="Treitli S.C."/>
            <person name="Pyrih J."/>
            <person name="Halakuc P."/>
            <person name="Pipaliya S.V."/>
            <person name="Vacek V."/>
            <person name="Brzon O."/>
            <person name="Soukal P."/>
            <person name="Eme L."/>
            <person name="Dacks J.B."/>
            <person name="Karnkowska A."/>
            <person name="Elias M."/>
            <person name="Hampl V."/>
        </authorList>
    </citation>
    <scope>NUCLEOTIDE SEQUENCE [LARGE SCALE GENOMIC DNA]</scope>
    <source>
        <strain evidence="3">NAU3</strain>
        <tissue evidence="3">Gut</tissue>
    </source>
</reference>
<dbReference type="PANTHER" id="PTHR31354:SF2">
    <property type="entry name" value="OS01G0793500 PROTEIN"/>
    <property type="match status" value="1"/>
</dbReference>